<evidence type="ECO:0000256" key="2">
    <source>
        <dbReference type="ARBA" id="ARBA00022525"/>
    </source>
</evidence>
<dbReference type="GeneID" id="110305405"/>
<dbReference type="Pfam" id="PF07546">
    <property type="entry name" value="EMI"/>
    <property type="match status" value="1"/>
</dbReference>
<comment type="subcellular location">
    <subcellularLocation>
        <location evidence="1">Secreted</location>
    </subcellularLocation>
</comment>
<proteinExistence type="predicted"/>
<dbReference type="InterPro" id="IPR050392">
    <property type="entry name" value="Collagen/C1q_domain"/>
</dbReference>
<keyword evidence="2" id="KW-0964">Secreted</keyword>
<evidence type="ECO:0000313" key="9">
    <source>
        <dbReference type="RefSeq" id="XP_029338925.1"/>
    </source>
</evidence>
<reference evidence="9" key="1">
    <citation type="submission" date="2025-08" db="UniProtKB">
        <authorList>
            <consortium name="RefSeq"/>
        </authorList>
    </citation>
    <scope>IDENTIFICATION</scope>
</reference>
<dbReference type="InterPro" id="IPR011489">
    <property type="entry name" value="EMI_domain"/>
</dbReference>
<keyword evidence="8" id="KW-1185">Reference proteome</keyword>
<evidence type="ECO:0000256" key="6">
    <source>
        <dbReference type="SAM" id="SignalP"/>
    </source>
</evidence>
<dbReference type="CTD" id="129080"/>
<dbReference type="Proteomes" id="UP000515126">
    <property type="component" value="Chromosome 11"/>
</dbReference>
<protein>
    <submittedName>
        <fullName evidence="9">EMI domain-containing protein 1 isoform X3</fullName>
    </submittedName>
</protein>
<dbReference type="PANTHER" id="PTHR15427">
    <property type="entry name" value="EMILIN ELASTIN MICROFIBRIL INTERFACE-LOCATED PROTEIN ELASTIN MICROFIBRIL INTERFACER"/>
    <property type="match status" value="1"/>
</dbReference>
<organism evidence="8 9">
    <name type="scientific">Mus caroli</name>
    <name type="common">Ryukyu mouse</name>
    <name type="synonym">Ricefield mouse</name>
    <dbReference type="NCBI Taxonomy" id="10089"/>
    <lineage>
        <taxon>Eukaryota</taxon>
        <taxon>Metazoa</taxon>
        <taxon>Chordata</taxon>
        <taxon>Craniata</taxon>
        <taxon>Vertebrata</taxon>
        <taxon>Euteleostomi</taxon>
        <taxon>Mammalia</taxon>
        <taxon>Eutheria</taxon>
        <taxon>Euarchontoglires</taxon>
        <taxon>Glires</taxon>
        <taxon>Rodentia</taxon>
        <taxon>Myomorpha</taxon>
        <taxon>Muroidea</taxon>
        <taxon>Muridae</taxon>
        <taxon>Murinae</taxon>
        <taxon>Mus</taxon>
        <taxon>Mus</taxon>
    </lineage>
</organism>
<dbReference type="InterPro" id="IPR008160">
    <property type="entry name" value="Collagen"/>
</dbReference>
<feature type="compositionally biased region" description="Pro residues" evidence="5">
    <location>
        <begin position="243"/>
        <end position="262"/>
    </location>
</feature>
<feature type="domain" description="EMI" evidence="7">
    <location>
        <begin position="33"/>
        <end position="106"/>
    </location>
</feature>
<evidence type="ECO:0000256" key="5">
    <source>
        <dbReference type="SAM" id="MobiDB-lite"/>
    </source>
</evidence>
<gene>
    <name evidence="9" type="primary">Emid1</name>
</gene>
<dbReference type="RefSeq" id="XP_029338925.1">
    <property type="nucleotide sequence ID" value="XM_029483065.1"/>
</dbReference>
<sequence length="406" mass="42289">MGGPRAWTLLCLGLLFPGGGAAWSVPGARFSGRRNWCSYVVTRTVSCHVQNGTYLQRVLQNCPWPMGCPGNSYRTVVRPLYKVTYKTVTAREWRCCPGHSGVTCEEGSPGLLEPTWTDSGMRRMAVRPTALSGCLNCSKVSELTERLKALETKVAVLSVTEQTVPSVPATPEDSALLWGSPAARGSPGDGSLQDKLDPWGLPGPIGPKGGTGSQSPVRIRGPPGDPLLSNTFTETGSHWPQGPTGPPGPPGPPGPMGPPGLPGPTGAPGSPGHMGTPGPSGPKGTSGHPGEKGERGLPGEPGPQGLMGVPGEPGPKGDPGEKSHWNQTWDPGQALMAQVPPASFEARGEDTQPTTRSSPPGDAARGAERLQASSPSLDLTRCLRDCQFLFINILRDPLVLGVGRAQ</sequence>
<evidence type="ECO:0000256" key="4">
    <source>
        <dbReference type="ARBA" id="ARBA00023157"/>
    </source>
</evidence>
<evidence type="ECO:0000259" key="7">
    <source>
        <dbReference type="PROSITE" id="PS51041"/>
    </source>
</evidence>
<feature type="signal peptide" evidence="6">
    <location>
        <begin position="1"/>
        <end position="22"/>
    </location>
</feature>
<dbReference type="AlphaFoldDB" id="A0A6P7RW19"/>
<dbReference type="GO" id="GO:0005576">
    <property type="term" value="C:extracellular region"/>
    <property type="evidence" value="ECO:0007669"/>
    <property type="project" value="UniProtKB-SubCell"/>
</dbReference>
<feature type="chain" id="PRO_5027877893" evidence="6">
    <location>
        <begin position="23"/>
        <end position="406"/>
    </location>
</feature>
<feature type="region of interest" description="Disordered" evidence="5">
    <location>
        <begin position="166"/>
        <end position="328"/>
    </location>
</feature>
<dbReference type="PROSITE" id="PS51041">
    <property type="entry name" value="EMI"/>
    <property type="match status" value="1"/>
</dbReference>
<evidence type="ECO:0000256" key="3">
    <source>
        <dbReference type="ARBA" id="ARBA00022729"/>
    </source>
</evidence>
<accession>A0A6P7RW19</accession>
<dbReference type="PANTHER" id="PTHR15427:SF23">
    <property type="entry name" value="EMI DOMAIN-CONTAINING PROTEIN 1"/>
    <property type="match status" value="1"/>
</dbReference>
<feature type="compositionally biased region" description="Polar residues" evidence="5">
    <location>
        <begin position="228"/>
        <end position="238"/>
    </location>
</feature>
<evidence type="ECO:0000313" key="8">
    <source>
        <dbReference type="Proteomes" id="UP000515126"/>
    </source>
</evidence>
<name>A0A6P7RW19_MUSCR</name>
<keyword evidence="3 6" id="KW-0732">Signal</keyword>
<dbReference type="Pfam" id="PF01391">
    <property type="entry name" value="Collagen"/>
    <property type="match status" value="1"/>
</dbReference>
<keyword evidence="4" id="KW-1015">Disulfide bond</keyword>
<feature type="region of interest" description="Disordered" evidence="5">
    <location>
        <begin position="344"/>
        <end position="373"/>
    </location>
</feature>
<evidence type="ECO:0000256" key="1">
    <source>
        <dbReference type="ARBA" id="ARBA00004613"/>
    </source>
</evidence>